<dbReference type="EMBL" id="BLRZ01000006">
    <property type="protein sequence ID" value="GFP29319.1"/>
    <property type="molecule type" value="Genomic_DNA"/>
</dbReference>
<dbReference type="GO" id="GO:0008360">
    <property type="term" value="P:regulation of cell shape"/>
    <property type="evidence" value="ECO:0007669"/>
    <property type="project" value="UniProtKB-KW"/>
</dbReference>
<reference evidence="12 13" key="1">
    <citation type="journal article" date="2020" name="Front. Microbiol.">
        <title>Single-cell genomics of novel Actinobacteria with the Wood-Ljungdahl pathway discovered in a serpentinizing system.</title>
        <authorList>
            <person name="Merino N."/>
            <person name="Kawai M."/>
            <person name="Boyd E.S."/>
            <person name="Colman D.R."/>
            <person name="McGlynn S.E."/>
            <person name="Nealson K.H."/>
            <person name="Kurokawa K."/>
            <person name="Hongoh Y."/>
        </authorList>
    </citation>
    <scope>NUCLEOTIDE SEQUENCE [LARGE SCALE GENOMIC DNA]</scope>
    <source>
        <strain evidence="9 12">S03</strain>
        <strain evidence="10 13">S09_30</strain>
        <strain evidence="11 14">S34</strain>
    </source>
</reference>
<evidence type="ECO:0000256" key="3">
    <source>
        <dbReference type="ARBA" id="ARBA00022960"/>
    </source>
</evidence>
<gene>
    <name evidence="9" type="ORF">HKBW3S03_00172</name>
    <name evidence="10" type="ORF">HKBW3S09_01104</name>
    <name evidence="11" type="ORF">HKBW3S34_00239</name>
</gene>
<keyword evidence="3 5" id="KW-0133">Cell shape</keyword>
<dbReference type="RefSeq" id="WP_176236714.1">
    <property type="nucleotide sequence ID" value="NZ_BLRU01000007.1"/>
</dbReference>
<evidence type="ECO:0000256" key="7">
    <source>
        <dbReference type="SAM" id="Phobius"/>
    </source>
</evidence>
<keyword evidence="6" id="KW-0175">Coiled coil</keyword>
<evidence type="ECO:0000256" key="6">
    <source>
        <dbReference type="SAM" id="Coils"/>
    </source>
</evidence>
<dbReference type="Proteomes" id="UP000588083">
    <property type="component" value="Unassembled WGS sequence"/>
</dbReference>
<protein>
    <recommendedName>
        <fullName evidence="2 5">Cell shape-determining protein MreC</fullName>
    </recommendedName>
    <alternativeName>
        <fullName evidence="4 5">Cell shape protein MreC</fullName>
    </alternativeName>
</protein>
<keyword evidence="7" id="KW-0812">Transmembrane</keyword>
<evidence type="ECO:0000256" key="5">
    <source>
        <dbReference type="PIRNR" id="PIRNR038471"/>
    </source>
</evidence>
<evidence type="ECO:0000259" key="8">
    <source>
        <dbReference type="Pfam" id="PF04085"/>
    </source>
</evidence>
<comment type="function">
    <text evidence="5">Involved in formation and maintenance of cell shape.</text>
</comment>
<dbReference type="PANTHER" id="PTHR34138:SF1">
    <property type="entry name" value="CELL SHAPE-DETERMINING PROTEIN MREC"/>
    <property type="match status" value="1"/>
</dbReference>
<comment type="caution">
    <text evidence="10">The sequence shown here is derived from an EMBL/GenBank/DDBJ whole genome shotgun (WGS) entry which is preliminary data.</text>
</comment>
<evidence type="ECO:0000313" key="12">
    <source>
        <dbReference type="Proteomes" id="UP000574717"/>
    </source>
</evidence>
<dbReference type="Proteomes" id="UP000574717">
    <property type="component" value="Unassembled WGS sequence"/>
</dbReference>
<accession>A0A6V8NTK4</accession>
<dbReference type="PANTHER" id="PTHR34138">
    <property type="entry name" value="CELL SHAPE-DETERMINING PROTEIN MREC"/>
    <property type="match status" value="1"/>
</dbReference>
<evidence type="ECO:0000256" key="2">
    <source>
        <dbReference type="ARBA" id="ARBA00013855"/>
    </source>
</evidence>
<keyword evidence="7" id="KW-0472">Membrane</keyword>
<dbReference type="GO" id="GO:0005886">
    <property type="term" value="C:plasma membrane"/>
    <property type="evidence" value="ECO:0007669"/>
    <property type="project" value="TreeGrafter"/>
</dbReference>
<keyword evidence="14" id="KW-1185">Reference proteome</keyword>
<dbReference type="EMBL" id="BLRW01000155">
    <property type="protein sequence ID" value="GFP23639.1"/>
    <property type="molecule type" value="Genomic_DNA"/>
</dbReference>
<evidence type="ECO:0000256" key="4">
    <source>
        <dbReference type="ARBA" id="ARBA00032089"/>
    </source>
</evidence>
<evidence type="ECO:0000313" key="10">
    <source>
        <dbReference type="EMBL" id="GFP23639.1"/>
    </source>
</evidence>
<keyword evidence="7" id="KW-1133">Transmembrane helix</keyword>
<feature type="coiled-coil region" evidence="6">
    <location>
        <begin position="65"/>
        <end position="109"/>
    </location>
</feature>
<dbReference type="Proteomes" id="UP000585609">
    <property type="component" value="Unassembled WGS sequence"/>
</dbReference>
<proteinExistence type="inferred from homology"/>
<comment type="similarity">
    <text evidence="1 5">Belongs to the MreC family.</text>
</comment>
<dbReference type="InterPro" id="IPR042175">
    <property type="entry name" value="Cell/Rod_MreC_2"/>
</dbReference>
<feature type="transmembrane region" description="Helical" evidence="7">
    <location>
        <begin position="12"/>
        <end position="29"/>
    </location>
</feature>
<organism evidence="10 13">
    <name type="scientific">Candidatus Hakubella thermalkaliphila</name>
    <dbReference type="NCBI Taxonomy" id="2754717"/>
    <lineage>
        <taxon>Bacteria</taxon>
        <taxon>Bacillati</taxon>
        <taxon>Actinomycetota</taxon>
        <taxon>Actinomycetota incertae sedis</taxon>
        <taxon>Candidatus Hakubellales</taxon>
        <taxon>Candidatus Hakubellaceae</taxon>
        <taxon>Candidatus Hakubella</taxon>
    </lineage>
</organism>
<feature type="domain" description="Rod shape-determining protein MreC beta-barrel core" evidence="8">
    <location>
        <begin position="125"/>
        <end position="270"/>
    </location>
</feature>
<dbReference type="Gene3D" id="2.40.10.350">
    <property type="entry name" value="Rod shape-determining protein MreC, domain 2"/>
    <property type="match status" value="1"/>
</dbReference>
<dbReference type="InterPro" id="IPR042177">
    <property type="entry name" value="Cell/Rod_1"/>
</dbReference>
<dbReference type="AlphaFoldDB" id="A0A6V8NTK4"/>
<evidence type="ECO:0000313" key="13">
    <source>
        <dbReference type="Proteomes" id="UP000585609"/>
    </source>
</evidence>
<evidence type="ECO:0000313" key="9">
    <source>
        <dbReference type="EMBL" id="GFP18667.1"/>
    </source>
</evidence>
<name>A0A6V8NTK4_9ACTN</name>
<sequence length="282" mass="31332">MSSINGSHKNQIVLVILIVLSILVATFQFRQNEGQILTAIHENLLLVFAPVQKGVVTLIRPLTDIARSVQELGTLRQENQALRAEASELRMESARLQEVEAENRELRRLLGAPARQKFETVLATVIGRSFTNWHAAIVIDKGRDHGVEVNMPVITDRGLVGKVTTVSRNAAEVQLIIDPQSSVGGRDVSTRARGIVEGTMTDILKFNYVPKDSRVEKGNRVVTSGYGGIYPSGILIGKVSQVEERRYDFYQQIEVVPFVDFDALEKVLIITNASPRVDFQED</sequence>
<dbReference type="Gene3D" id="2.40.10.340">
    <property type="entry name" value="Rod shape-determining protein MreC, domain 1"/>
    <property type="match status" value="1"/>
</dbReference>
<dbReference type="EMBL" id="BLRU01000007">
    <property type="protein sequence ID" value="GFP18667.1"/>
    <property type="molecule type" value="Genomic_DNA"/>
</dbReference>
<dbReference type="InterPro" id="IPR055342">
    <property type="entry name" value="MreC_beta-barrel_core"/>
</dbReference>
<dbReference type="NCBIfam" id="TIGR00219">
    <property type="entry name" value="mreC"/>
    <property type="match status" value="1"/>
</dbReference>
<evidence type="ECO:0000256" key="1">
    <source>
        <dbReference type="ARBA" id="ARBA00009369"/>
    </source>
</evidence>
<evidence type="ECO:0000313" key="14">
    <source>
        <dbReference type="Proteomes" id="UP000588083"/>
    </source>
</evidence>
<dbReference type="PIRSF" id="PIRSF038471">
    <property type="entry name" value="MreC"/>
    <property type="match status" value="1"/>
</dbReference>
<evidence type="ECO:0000313" key="11">
    <source>
        <dbReference type="EMBL" id="GFP29319.1"/>
    </source>
</evidence>
<dbReference type="Pfam" id="PF04085">
    <property type="entry name" value="MreC"/>
    <property type="match status" value="1"/>
</dbReference>
<dbReference type="InterPro" id="IPR007221">
    <property type="entry name" value="MreC"/>
</dbReference>